<dbReference type="Proteomes" id="UP000596660">
    <property type="component" value="Unplaced"/>
</dbReference>
<proteinExistence type="predicted"/>
<sequence length="471" mass="53146">MATKFDDLLTSEFDDIPLLTVKKRKKGIIGLDDLFNDHKKEQLNKKKGKLKTSKTRKCCVSDDEDDAVAAANETENKLTEALHDFKKTMCEVDGHDGALNDIGREDTTSSWGLQVFGTQRTPSPLVVPHLEGCLLLQSSVNNVLDELLDSSQMGATFLEGLLLNGWLSKLIITRGYLEESIAKWTINLLFYSSDESLMASASDFWCTIFCNKADAPVVKIEWLPGFVELNRALETFGFQLHSSTKVLSRVDSTLDSSKQRGPSTNIRTWIKFADACFQVRSRYLVLSIREAEELIGILICLFLERQLLGLSGVLHDCLLSAVNFFEEKEWDSSCEKVAKSIADRIPRDLNCLRAVDSISVVDTRSKQLRSVVAFQFLTTCYAELTDAKGLLKFLLSSNLKDKSCNLFKIYLCLVLTENWLLFGNVSEPRVNELWSSLIRKCSIQISNTNFRPFAQEIRSRASYLQHSTIRD</sequence>
<reference evidence="1" key="2">
    <citation type="submission" date="2021-03" db="UniProtKB">
        <authorList>
            <consortium name="EnsemblPlants"/>
        </authorList>
    </citation>
    <scope>IDENTIFICATION</scope>
</reference>
<reference evidence="1" key="1">
    <citation type="journal article" date="2017" name="Nature">
        <title>The genome of Chenopodium quinoa.</title>
        <authorList>
            <person name="Jarvis D.E."/>
            <person name="Ho Y.S."/>
            <person name="Lightfoot D.J."/>
            <person name="Schmoeckel S.M."/>
            <person name="Li B."/>
            <person name="Borm T.J.A."/>
            <person name="Ohyanagi H."/>
            <person name="Mineta K."/>
            <person name="Michell C.T."/>
            <person name="Saber N."/>
            <person name="Kharbatia N.M."/>
            <person name="Rupper R.R."/>
            <person name="Sharp A.R."/>
            <person name="Dally N."/>
            <person name="Boughton B.A."/>
            <person name="Woo Y.H."/>
            <person name="Gao G."/>
            <person name="Schijlen E.G.W.M."/>
            <person name="Guo X."/>
            <person name="Momin A.A."/>
            <person name="Negrao S."/>
            <person name="Al-Babili S."/>
            <person name="Gehring C."/>
            <person name="Roessner U."/>
            <person name="Jung C."/>
            <person name="Murphy K."/>
            <person name="Arold S.T."/>
            <person name="Gojobori T."/>
            <person name="van der Linden C.G."/>
            <person name="van Loo E.N."/>
            <person name="Jellen E.N."/>
            <person name="Maughan P.J."/>
            <person name="Tester M."/>
        </authorList>
    </citation>
    <scope>NUCLEOTIDE SEQUENCE [LARGE SCALE GENOMIC DNA]</scope>
    <source>
        <strain evidence="1">cv. PI 614886</strain>
    </source>
</reference>
<dbReference type="RefSeq" id="XP_021766416.1">
    <property type="nucleotide sequence ID" value="XM_021910724.1"/>
</dbReference>
<dbReference type="GeneID" id="110730894"/>
<dbReference type="PANTHER" id="PTHR37212:SF2">
    <property type="entry name" value="ACTIN PROTEIN 2_3 COMPLEX SUBUNIT-LIKE PROTEIN"/>
    <property type="match status" value="1"/>
</dbReference>
<evidence type="ECO:0000313" key="2">
    <source>
        <dbReference type="Proteomes" id="UP000596660"/>
    </source>
</evidence>
<dbReference type="Gramene" id="AUR62029180-RA">
    <property type="protein sequence ID" value="AUR62029180-RA:cds"/>
    <property type="gene ID" value="AUR62029180"/>
</dbReference>
<evidence type="ECO:0000313" key="1">
    <source>
        <dbReference type="EnsemblPlants" id="AUR62029180-RA:cds"/>
    </source>
</evidence>
<accession>A0A803MGS8</accession>
<dbReference type="AlphaFoldDB" id="A0A803MGS8"/>
<organism evidence="1 2">
    <name type="scientific">Chenopodium quinoa</name>
    <name type="common">Quinoa</name>
    <dbReference type="NCBI Taxonomy" id="63459"/>
    <lineage>
        <taxon>Eukaryota</taxon>
        <taxon>Viridiplantae</taxon>
        <taxon>Streptophyta</taxon>
        <taxon>Embryophyta</taxon>
        <taxon>Tracheophyta</taxon>
        <taxon>Spermatophyta</taxon>
        <taxon>Magnoliopsida</taxon>
        <taxon>eudicotyledons</taxon>
        <taxon>Gunneridae</taxon>
        <taxon>Pentapetalae</taxon>
        <taxon>Caryophyllales</taxon>
        <taxon>Chenopodiaceae</taxon>
        <taxon>Chenopodioideae</taxon>
        <taxon>Atripliceae</taxon>
        <taxon>Chenopodium</taxon>
    </lineage>
</organism>
<dbReference type="OMA" id="STDWRAY"/>
<dbReference type="GO" id="GO:0005634">
    <property type="term" value="C:nucleus"/>
    <property type="evidence" value="ECO:0007669"/>
    <property type="project" value="EnsemblPlants"/>
</dbReference>
<protein>
    <recommendedName>
        <fullName evidence="3">Coiled-coil SMC6 And NSE5 INteracting (CANIN) domain-containing protein</fullName>
    </recommendedName>
</protein>
<evidence type="ECO:0008006" key="3">
    <source>
        <dbReference type="Google" id="ProtNLM"/>
    </source>
</evidence>
<gene>
    <name evidence="1" type="primary">LOC110730894</name>
</gene>
<name>A0A803MGS8_CHEQI</name>
<dbReference type="EnsemblPlants" id="AUR62029180-RA">
    <property type="protein sequence ID" value="AUR62029180-RA:cds"/>
    <property type="gene ID" value="AUR62029180"/>
</dbReference>
<dbReference type="PANTHER" id="PTHR37212">
    <property type="entry name" value="ACTIN PROTEIN 2/3 COMPLEX SUBUNIT-LIKE PROTEIN"/>
    <property type="match status" value="1"/>
</dbReference>
<dbReference type="GO" id="GO:0006281">
    <property type="term" value="P:DNA repair"/>
    <property type="evidence" value="ECO:0007669"/>
    <property type="project" value="EnsemblPlants"/>
</dbReference>
<keyword evidence="2" id="KW-1185">Reference proteome</keyword>